<dbReference type="PANTHER" id="PTHR13939:SF0">
    <property type="entry name" value="NMN AMIDOHYDROLASE-LIKE PROTEIN YFAY"/>
    <property type="match status" value="1"/>
</dbReference>
<dbReference type="AlphaFoldDB" id="T1BVR2"/>
<dbReference type="InterPro" id="IPR036425">
    <property type="entry name" value="MoaB/Mog-like_dom_sf"/>
</dbReference>
<gene>
    <name evidence="2" type="ORF">B1A_11163</name>
</gene>
<dbReference type="SMART" id="SM00852">
    <property type="entry name" value="MoCF_biosynth"/>
    <property type="match status" value="1"/>
</dbReference>
<reference evidence="2" key="1">
    <citation type="submission" date="2013-08" db="EMBL/GenBank/DDBJ databases">
        <authorList>
            <person name="Mendez C."/>
            <person name="Richter M."/>
            <person name="Ferrer M."/>
            <person name="Sanchez J."/>
        </authorList>
    </citation>
    <scope>NUCLEOTIDE SEQUENCE</scope>
</reference>
<dbReference type="PANTHER" id="PTHR13939">
    <property type="entry name" value="NICOTINAMIDE-NUCLEOTIDE AMIDOHYDROLASE PNCC"/>
    <property type="match status" value="1"/>
</dbReference>
<proteinExistence type="predicted"/>
<dbReference type="Gene3D" id="3.40.980.10">
    <property type="entry name" value="MoaB/Mog-like domain"/>
    <property type="match status" value="1"/>
</dbReference>
<dbReference type="InterPro" id="IPR050101">
    <property type="entry name" value="CinA"/>
</dbReference>
<dbReference type="InterPro" id="IPR056596">
    <property type="entry name" value="FLAD1_M"/>
</dbReference>
<sequence>MERGTWIVAVGDELLSGHTADSNSHWLAQRLRQTPYPVRRMVVVGDSDAEIAEVMGSAVASGADRVFCCGGLGPTPDDRTVAALAAALGLPLREDAATLRRISQRLARLHQEGRIASAEPNSGHRKMALIPAGSLVLVNSVGLAPPLALPLPTTGEPRWLLVLPGVPAELLTIVEEEIVPVFCQGARAAVYAEERYSGVPESQFYPVLLRLAEEYPQVRFGSYPQAQLGDVIIRACAADGTVLERAMGALREQSPPSRS</sequence>
<feature type="domain" description="MoaB/Mog" evidence="1">
    <location>
        <begin position="6"/>
        <end position="185"/>
    </location>
</feature>
<evidence type="ECO:0000259" key="1">
    <source>
        <dbReference type="SMART" id="SM00852"/>
    </source>
</evidence>
<evidence type="ECO:0000313" key="2">
    <source>
        <dbReference type="EMBL" id="EQD57249.1"/>
    </source>
</evidence>
<dbReference type="InterPro" id="IPR001453">
    <property type="entry name" value="MoaB/Mog_dom"/>
</dbReference>
<reference evidence="2" key="2">
    <citation type="journal article" date="2014" name="ISME J.">
        <title>Microbial stratification in low pH oxic and suboxic macroscopic growths along an acid mine drainage.</title>
        <authorList>
            <person name="Mendez-Garcia C."/>
            <person name="Mesa V."/>
            <person name="Sprenger R.R."/>
            <person name="Richter M."/>
            <person name="Diez M.S."/>
            <person name="Solano J."/>
            <person name="Bargiela R."/>
            <person name="Golyshina O.V."/>
            <person name="Manteca A."/>
            <person name="Ramos J.L."/>
            <person name="Gallego J.R."/>
            <person name="Llorente I."/>
            <person name="Martins Dos Santos V.A."/>
            <person name="Jensen O.N."/>
            <person name="Pelaez A.I."/>
            <person name="Sanchez J."/>
            <person name="Ferrer M."/>
        </authorList>
    </citation>
    <scope>NUCLEOTIDE SEQUENCE</scope>
</reference>
<name>T1BVR2_9ZZZZ</name>
<comment type="caution">
    <text evidence="2">The sequence shown here is derived from an EMBL/GenBank/DDBJ whole genome shotgun (WGS) entry which is preliminary data.</text>
</comment>
<protein>
    <submittedName>
        <fullName evidence="2">Competence damage-inducible protein A</fullName>
    </submittedName>
</protein>
<dbReference type="Pfam" id="PF24102">
    <property type="entry name" value="FLAD1_M"/>
    <property type="match status" value="1"/>
</dbReference>
<dbReference type="SUPFAM" id="SSF53218">
    <property type="entry name" value="Molybdenum cofactor biosynthesis proteins"/>
    <property type="match status" value="1"/>
</dbReference>
<dbReference type="Pfam" id="PF00994">
    <property type="entry name" value="MoCF_biosynth"/>
    <property type="match status" value="1"/>
</dbReference>
<accession>T1BVR2</accession>
<dbReference type="EMBL" id="AUZX01007970">
    <property type="protein sequence ID" value="EQD57249.1"/>
    <property type="molecule type" value="Genomic_DNA"/>
</dbReference>
<organism evidence="2">
    <name type="scientific">mine drainage metagenome</name>
    <dbReference type="NCBI Taxonomy" id="410659"/>
    <lineage>
        <taxon>unclassified sequences</taxon>
        <taxon>metagenomes</taxon>
        <taxon>ecological metagenomes</taxon>
    </lineage>
</organism>